<name>A0A8H9IX29_9PSEU</name>
<dbReference type="Proteomes" id="UP000658656">
    <property type="component" value="Unassembled WGS sequence"/>
</dbReference>
<gene>
    <name evidence="2" type="ORF">GCM10017566_13010</name>
</gene>
<feature type="signal peptide" evidence="1">
    <location>
        <begin position="1"/>
        <end position="39"/>
    </location>
</feature>
<evidence type="ECO:0000313" key="3">
    <source>
        <dbReference type="Proteomes" id="UP000658656"/>
    </source>
</evidence>
<dbReference type="PROSITE" id="PS51318">
    <property type="entry name" value="TAT"/>
    <property type="match status" value="1"/>
</dbReference>
<proteinExistence type="predicted"/>
<protein>
    <submittedName>
        <fullName evidence="2">Uncharacterized protein</fullName>
    </submittedName>
</protein>
<dbReference type="OrthoDB" id="9994180at2"/>
<dbReference type="EMBL" id="BNAV01000001">
    <property type="protein sequence ID" value="GHF40975.1"/>
    <property type="molecule type" value="Genomic_DNA"/>
</dbReference>
<organism evidence="2 3">
    <name type="scientific">Amycolatopsis bartoniae</name>
    <dbReference type="NCBI Taxonomy" id="941986"/>
    <lineage>
        <taxon>Bacteria</taxon>
        <taxon>Bacillati</taxon>
        <taxon>Actinomycetota</taxon>
        <taxon>Actinomycetes</taxon>
        <taxon>Pseudonocardiales</taxon>
        <taxon>Pseudonocardiaceae</taxon>
        <taxon>Amycolatopsis</taxon>
    </lineage>
</organism>
<dbReference type="RefSeq" id="WP_145936118.1">
    <property type="nucleotide sequence ID" value="NZ_BNAV01000001.1"/>
</dbReference>
<dbReference type="InterPro" id="IPR006311">
    <property type="entry name" value="TAT_signal"/>
</dbReference>
<dbReference type="AlphaFoldDB" id="A0A8H9IX29"/>
<feature type="chain" id="PRO_5034570745" evidence="1">
    <location>
        <begin position="40"/>
        <end position="176"/>
    </location>
</feature>
<evidence type="ECO:0000256" key="1">
    <source>
        <dbReference type="SAM" id="SignalP"/>
    </source>
</evidence>
<reference evidence="2" key="2">
    <citation type="submission" date="2020-09" db="EMBL/GenBank/DDBJ databases">
        <authorList>
            <person name="Sun Q."/>
            <person name="Zhou Y."/>
        </authorList>
    </citation>
    <scope>NUCLEOTIDE SEQUENCE</scope>
    <source>
        <strain evidence="2">CGMCC 4.7679</strain>
    </source>
</reference>
<sequence>MRPFPSLRPKSALPTRRTVLAGSAAVAALATVSAAPAAAAPLSAADEDLLVQVARTVAVLPVPFPAFDETGPATGRATQPRLSAVLGRVDPAGRAALADGLGRLRTAGPLPGEPEALVRAIGRVADTAGALPGLTAVVATALATISSRFEPGRRPAAELWLDYARRFAAMPVGGAR</sequence>
<accession>A0A8H9IX29</accession>
<keyword evidence="1" id="KW-0732">Signal</keyword>
<reference evidence="2" key="1">
    <citation type="journal article" date="2014" name="Int. J. Syst. Evol. Microbiol.">
        <title>Complete genome sequence of Corynebacterium casei LMG S-19264T (=DSM 44701T), isolated from a smear-ripened cheese.</title>
        <authorList>
            <consortium name="US DOE Joint Genome Institute (JGI-PGF)"/>
            <person name="Walter F."/>
            <person name="Albersmeier A."/>
            <person name="Kalinowski J."/>
            <person name="Ruckert C."/>
        </authorList>
    </citation>
    <scope>NUCLEOTIDE SEQUENCE</scope>
    <source>
        <strain evidence="2">CGMCC 4.7679</strain>
    </source>
</reference>
<comment type="caution">
    <text evidence="2">The sequence shown here is derived from an EMBL/GenBank/DDBJ whole genome shotgun (WGS) entry which is preliminary data.</text>
</comment>
<keyword evidence="3" id="KW-1185">Reference proteome</keyword>
<evidence type="ECO:0000313" key="2">
    <source>
        <dbReference type="EMBL" id="GHF40975.1"/>
    </source>
</evidence>